<evidence type="ECO:0000256" key="4">
    <source>
        <dbReference type="SAM" id="SignalP"/>
    </source>
</evidence>
<reference evidence="6 7" key="1">
    <citation type="submission" date="2018-12" db="EMBL/GenBank/DDBJ databases">
        <title>Sequencing of bacterial isolates from soil warming experiment in Harvard Forest, Massachusetts, USA.</title>
        <authorList>
            <person name="Deangelis K."/>
        </authorList>
    </citation>
    <scope>NUCLEOTIDE SEQUENCE [LARGE SCALE GENOMIC DNA]</scope>
    <source>
        <strain evidence="6 7">EB153</strain>
    </source>
</reference>
<evidence type="ECO:0000256" key="1">
    <source>
        <dbReference type="PROSITE-ProRule" id="PRU00339"/>
    </source>
</evidence>
<feature type="repeat" description="TPR" evidence="1">
    <location>
        <begin position="64"/>
        <end position="97"/>
    </location>
</feature>
<keyword evidence="4" id="KW-0732">Signal</keyword>
<dbReference type="InterPro" id="IPR011990">
    <property type="entry name" value="TPR-like_helical_dom_sf"/>
</dbReference>
<comment type="similarity">
    <text evidence="2">Belongs to the bacterial secretin family.</text>
</comment>
<dbReference type="PANTHER" id="PTHR30332">
    <property type="entry name" value="PROBABLE GENERAL SECRETION PATHWAY PROTEIN D"/>
    <property type="match status" value="1"/>
</dbReference>
<evidence type="ECO:0000256" key="3">
    <source>
        <dbReference type="SAM" id="MobiDB-lite"/>
    </source>
</evidence>
<sequence length="652" mass="69469">MKDYPQPRATPLPLRAAASAIFCLALSAHAQEPAAPHAQAPVTAATKGARAIPETSGKRQTEAAADAYLAGARLLDRKDLAGAEKEFAKALKLNPSNSEYALALALAREHHVTELVQEAGKARLLGQTDKAEKLLAEASALDPQNNIVTQHTDNATPAISFSPKIEAKVEPWLREGPVPAGPVTLEPKAGTQSFHVHSDLRDVLRQVYSSYGIRPSFDESVPTQNLRFDLEDVTYQQATPILMEMAGLFAVPLDSKSVLIAKDTTENRQRFERQLQETIYIPGLPTDQMQELGNIIRTVFDVKQTSVETSAGDLVLRAPEDTLTAVNLTLADLLDGGSQVMLELNLYSVDRTRQSNIGVQLPQQFGVYNVASEAHNIVNSNQTIVNQAIAQGLVPANASDITIALALIASGLVQSTLLTNTIGFFGGGLTQTGLTTNLNLTLNLALNSSDARALDNVQLRMGDRQAGTFRAGTRYPITTSTYTSGPTANSSALAGVTINGVSASSLLNQLTGTAVTIPQIQYEDLGLTLKATPTIQKSGEISMKLDLKVEALTGSSINNIPVLASRQFVSDVTVADGDTALLFSTLSRTESAAISGYPGLAELPGFQTATADTTKETDSSEIVLLITPHVVRRRSSIVAGPRISFNSPQKSD</sequence>
<dbReference type="GO" id="GO:0009306">
    <property type="term" value="P:protein secretion"/>
    <property type="evidence" value="ECO:0007669"/>
    <property type="project" value="InterPro"/>
</dbReference>
<dbReference type="InterPro" id="IPR050810">
    <property type="entry name" value="Bact_Secretion_Sys_Channel"/>
</dbReference>
<comment type="caution">
    <text evidence="6">The sequence shown here is derived from an EMBL/GenBank/DDBJ whole genome shotgun (WGS) entry which is preliminary data.</text>
</comment>
<dbReference type="Proteomes" id="UP000269669">
    <property type="component" value="Unassembled WGS sequence"/>
</dbReference>
<evidence type="ECO:0000313" key="7">
    <source>
        <dbReference type="Proteomes" id="UP000269669"/>
    </source>
</evidence>
<keyword evidence="1" id="KW-0802">TPR repeat</keyword>
<feature type="chain" id="PRO_5018611508" evidence="4">
    <location>
        <begin position="31"/>
        <end position="652"/>
    </location>
</feature>
<feature type="compositionally biased region" description="Low complexity" evidence="3">
    <location>
        <begin position="35"/>
        <end position="45"/>
    </location>
</feature>
<protein>
    <submittedName>
        <fullName evidence="6">Type II/III secretion system protein</fullName>
    </submittedName>
</protein>
<dbReference type="GO" id="GO:0015627">
    <property type="term" value="C:type II protein secretion system complex"/>
    <property type="evidence" value="ECO:0007669"/>
    <property type="project" value="TreeGrafter"/>
</dbReference>
<dbReference type="PROSITE" id="PS50005">
    <property type="entry name" value="TPR"/>
    <property type="match status" value="1"/>
</dbReference>
<feature type="domain" description="Type II/III secretion system secretin-like" evidence="5">
    <location>
        <begin position="448"/>
        <end position="632"/>
    </location>
</feature>
<dbReference type="SUPFAM" id="SSF48452">
    <property type="entry name" value="TPR-like"/>
    <property type="match status" value="1"/>
</dbReference>
<dbReference type="EMBL" id="RSDW01000001">
    <property type="protein sequence ID" value="RSL19338.1"/>
    <property type="molecule type" value="Genomic_DNA"/>
</dbReference>
<feature type="signal peptide" evidence="4">
    <location>
        <begin position="1"/>
        <end position="30"/>
    </location>
</feature>
<name>A0A3R9NXT7_9BACT</name>
<dbReference type="Gene3D" id="1.25.40.10">
    <property type="entry name" value="Tetratricopeptide repeat domain"/>
    <property type="match status" value="1"/>
</dbReference>
<keyword evidence="7" id="KW-1185">Reference proteome</keyword>
<dbReference type="OrthoDB" id="110635at2"/>
<dbReference type="PANTHER" id="PTHR30332:SF17">
    <property type="entry name" value="TYPE IV PILIATION SYSTEM PROTEIN DR_0774-RELATED"/>
    <property type="match status" value="1"/>
</dbReference>
<gene>
    <name evidence="6" type="ORF">EDE15_5004</name>
</gene>
<evidence type="ECO:0000259" key="5">
    <source>
        <dbReference type="Pfam" id="PF00263"/>
    </source>
</evidence>
<dbReference type="Pfam" id="PF00263">
    <property type="entry name" value="Secretin"/>
    <property type="match status" value="1"/>
</dbReference>
<organism evidence="6 7">
    <name type="scientific">Edaphobacter aggregans</name>
    <dbReference type="NCBI Taxonomy" id="570835"/>
    <lineage>
        <taxon>Bacteria</taxon>
        <taxon>Pseudomonadati</taxon>
        <taxon>Acidobacteriota</taxon>
        <taxon>Terriglobia</taxon>
        <taxon>Terriglobales</taxon>
        <taxon>Acidobacteriaceae</taxon>
        <taxon>Edaphobacter</taxon>
    </lineage>
</organism>
<dbReference type="RefSeq" id="WP_125487571.1">
    <property type="nucleotide sequence ID" value="NZ_RSDW01000001.1"/>
</dbReference>
<evidence type="ECO:0000256" key="2">
    <source>
        <dbReference type="RuleBase" id="RU004003"/>
    </source>
</evidence>
<dbReference type="AlphaFoldDB" id="A0A3R9NXT7"/>
<feature type="region of interest" description="Disordered" evidence="3">
    <location>
        <begin position="35"/>
        <end position="59"/>
    </location>
</feature>
<evidence type="ECO:0000313" key="6">
    <source>
        <dbReference type="EMBL" id="RSL19338.1"/>
    </source>
</evidence>
<accession>A0A3R9NXT7</accession>
<dbReference type="InterPro" id="IPR019734">
    <property type="entry name" value="TPR_rpt"/>
</dbReference>
<dbReference type="InterPro" id="IPR004846">
    <property type="entry name" value="T2SS/T3SS_dom"/>
</dbReference>
<proteinExistence type="inferred from homology"/>